<proteinExistence type="predicted"/>
<keyword evidence="3" id="KW-1185">Reference proteome</keyword>
<evidence type="ECO:0000256" key="1">
    <source>
        <dbReference type="SAM" id="SignalP"/>
    </source>
</evidence>
<gene>
    <name evidence="2" type="ORF">CLV62_101168</name>
</gene>
<dbReference type="Pfam" id="PF14060">
    <property type="entry name" value="DUF4252"/>
    <property type="match status" value="1"/>
</dbReference>
<sequence length="167" mass="18692">MKKLIFSIFLIFATSQIIYAQDLSNWVSGLSLNENAQYQLVDKAMLEATLAAAKASDSSGMIPTNTPPFMEKLESIDVINLTECSAEIKKLFLKDLEEIKDENGYETLVNVVDGADKVRIIARKEGTVIPQIFVFAIDMENLEIVIVRMTGRMNESDIADVIKQQQQ</sequence>
<dbReference type="AlphaFoldDB" id="A0A2V3PUW4"/>
<name>A0A2V3PUW4_9BACT</name>
<organism evidence="2 3">
    <name type="scientific">Dysgonomonas alginatilytica</name>
    <dbReference type="NCBI Taxonomy" id="1605892"/>
    <lineage>
        <taxon>Bacteria</taxon>
        <taxon>Pseudomonadati</taxon>
        <taxon>Bacteroidota</taxon>
        <taxon>Bacteroidia</taxon>
        <taxon>Bacteroidales</taxon>
        <taxon>Dysgonomonadaceae</taxon>
        <taxon>Dysgonomonas</taxon>
    </lineage>
</organism>
<dbReference type="Proteomes" id="UP000247973">
    <property type="component" value="Unassembled WGS sequence"/>
</dbReference>
<dbReference type="OrthoDB" id="997440at2"/>
<evidence type="ECO:0000313" key="3">
    <source>
        <dbReference type="Proteomes" id="UP000247973"/>
    </source>
</evidence>
<dbReference type="RefSeq" id="WP_110308885.1">
    <property type="nucleotide sequence ID" value="NZ_QICL01000001.1"/>
</dbReference>
<feature type="signal peptide" evidence="1">
    <location>
        <begin position="1"/>
        <end position="20"/>
    </location>
</feature>
<dbReference type="EMBL" id="QICL01000001">
    <property type="protein sequence ID" value="PXV68902.1"/>
    <property type="molecule type" value="Genomic_DNA"/>
</dbReference>
<reference evidence="2 3" key="1">
    <citation type="submission" date="2018-03" db="EMBL/GenBank/DDBJ databases">
        <title>Genomic Encyclopedia of Archaeal and Bacterial Type Strains, Phase II (KMG-II): from individual species to whole genera.</title>
        <authorList>
            <person name="Goeker M."/>
        </authorList>
    </citation>
    <scope>NUCLEOTIDE SEQUENCE [LARGE SCALE GENOMIC DNA]</scope>
    <source>
        <strain evidence="2 3">DSM 100214</strain>
    </source>
</reference>
<dbReference type="InterPro" id="IPR025348">
    <property type="entry name" value="DUF4252"/>
</dbReference>
<accession>A0A2V3PUW4</accession>
<feature type="chain" id="PRO_5015908726" evidence="1">
    <location>
        <begin position="21"/>
        <end position="167"/>
    </location>
</feature>
<evidence type="ECO:0000313" key="2">
    <source>
        <dbReference type="EMBL" id="PXV68902.1"/>
    </source>
</evidence>
<protein>
    <submittedName>
        <fullName evidence="2">Uncharacterized protein DUF4252</fullName>
    </submittedName>
</protein>
<keyword evidence="1" id="KW-0732">Signal</keyword>
<comment type="caution">
    <text evidence="2">The sequence shown here is derived from an EMBL/GenBank/DDBJ whole genome shotgun (WGS) entry which is preliminary data.</text>
</comment>